<proteinExistence type="predicted"/>
<dbReference type="Proteomes" id="UP000190286">
    <property type="component" value="Unassembled WGS sequence"/>
</dbReference>
<feature type="transmembrane region" description="Helical" evidence="1">
    <location>
        <begin position="83"/>
        <end position="110"/>
    </location>
</feature>
<keyword evidence="3" id="KW-1185">Reference proteome</keyword>
<protein>
    <submittedName>
        <fullName evidence="2">Uncharacterized protein</fullName>
    </submittedName>
</protein>
<evidence type="ECO:0000313" key="2">
    <source>
        <dbReference type="EMBL" id="SKA79148.1"/>
    </source>
</evidence>
<keyword evidence="1" id="KW-0472">Membrane</keyword>
<dbReference type="EMBL" id="FUYF01000003">
    <property type="protein sequence ID" value="SKA79148.1"/>
    <property type="molecule type" value="Genomic_DNA"/>
</dbReference>
<keyword evidence="1" id="KW-1133">Transmembrane helix</keyword>
<gene>
    <name evidence="2" type="ORF">SAMN02745178_00904</name>
</gene>
<dbReference type="AlphaFoldDB" id="A0A1T4WQK5"/>
<organism evidence="2 3">
    <name type="scientific">Gemmiger formicilis</name>
    <dbReference type="NCBI Taxonomy" id="745368"/>
    <lineage>
        <taxon>Bacteria</taxon>
        <taxon>Bacillati</taxon>
        <taxon>Bacillota</taxon>
        <taxon>Clostridia</taxon>
        <taxon>Eubacteriales</taxon>
        <taxon>Gemmiger</taxon>
    </lineage>
</organism>
<accession>A0A1T4WQK5</accession>
<evidence type="ECO:0000313" key="3">
    <source>
        <dbReference type="Proteomes" id="UP000190286"/>
    </source>
</evidence>
<dbReference type="RefSeq" id="WP_078783902.1">
    <property type="nucleotide sequence ID" value="NZ_FUYF01000003.1"/>
</dbReference>
<keyword evidence="1" id="KW-0812">Transmembrane</keyword>
<name>A0A1T4WQK5_9FIRM</name>
<sequence length="240" mass="26401">MSESTITHSANGVTCTIEMTADEYLVSTEPLLRMAALSKWATFPRGVSFAVSAVAFFLLVSYVTEIPALCTSPGYGPQYAVVFGVVCLLLLHVFLLYDLRAYFVFCYGLFHRHAIRWRLRRCFGADALCKQTVTFCSDSSIRCTSLHQPAADGPLAVLPKKRILCALLSGHFLMILVSRSAAPRTDLSAPESLYKARISLKDSICISAAPFRSSDWESLLTQVKAMDIPILTSSISTRLS</sequence>
<reference evidence="2 3" key="1">
    <citation type="submission" date="2017-02" db="EMBL/GenBank/DDBJ databases">
        <authorList>
            <person name="Peterson S.W."/>
        </authorList>
    </citation>
    <scope>NUCLEOTIDE SEQUENCE [LARGE SCALE GENOMIC DNA]</scope>
    <source>
        <strain evidence="2 3">ATCC 27749</strain>
    </source>
</reference>
<feature type="transmembrane region" description="Helical" evidence="1">
    <location>
        <begin position="43"/>
        <end position="63"/>
    </location>
</feature>
<evidence type="ECO:0000256" key="1">
    <source>
        <dbReference type="SAM" id="Phobius"/>
    </source>
</evidence>
<dbReference type="GeneID" id="93337387"/>